<dbReference type="FunFam" id="3.30.70.270:FF:000001">
    <property type="entry name" value="Diguanylate cyclase domain protein"/>
    <property type="match status" value="1"/>
</dbReference>
<feature type="domain" description="GGDEF" evidence="5">
    <location>
        <begin position="169"/>
        <end position="302"/>
    </location>
</feature>
<dbReference type="InterPro" id="IPR043128">
    <property type="entry name" value="Rev_trsase/Diguanyl_cyclase"/>
</dbReference>
<keyword evidence="7" id="KW-1185">Reference proteome</keyword>
<dbReference type="Pfam" id="PF00990">
    <property type="entry name" value="GGDEF"/>
    <property type="match status" value="1"/>
</dbReference>
<gene>
    <name evidence="6" type="ordered locus">Desti_0289</name>
</gene>
<evidence type="ECO:0000256" key="3">
    <source>
        <dbReference type="PROSITE-ProRule" id="PRU00169"/>
    </source>
</evidence>
<organism evidence="6 7">
    <name type="scientific">Desulfomonile tiedjei (strain ATCC 49306 / DSM 6799 / DCB-1)</name>
    <dbReference type="NCBI Taxonomy" id="706587"/>
    <lineage>
        <taxon>Bacteria</taxon>
        <taxon>Pseudomonadati</taxon>
        <taxon>Thermodesulfobacteriota</taxon>
        <taxon>Desulfomonilia</taxon>
        <taxon>Desulfomonilales</taxon>
        <taxon>Desulfomonilaceae</taxon>
        <taxon>Desulfomonile</taxon>
    </lineage>
</organism>
<dbReference type="PROSITE" id="PS50110">
    <property type="entry name" value="RESPONSE_REGULATORY"/>
    <property type="match status" value="1"/>
</dbReference>
<dbReference type="HOGENOM" id="CLU_000445_11_28_7"/>
<dbReference type="GO" id="GO:1902201">
    <property type="term" value="P:negative regulation of bacterial-type flagellum-dependent cell motility"/>
    <property type="evidence" value="ECO:0007669"/>
    <property type="project" value="TreeGrafter"/>
</dbReference>
<dbReference type="EMBL" id="CP003360">
    <property type="protein sequence ID" value="AFM23030.1"/>
    <property type="molecule type" value="Genomic_DNA"/>
</dbReference>
<dbReference type="SMART" id="SM00267">
    <property type="entry name" value="GGDEF"/>
    <property type="match status" value="1"/>
</dbReference>
<dbReference type="STRING" id="706587.Desti_0289"/>
<dbReference type="RefSeq" id="WP_014808189.1">
    <property type="nucleotide sequence ID" value="NC_018025.1"/>
</dbReference>
<dbReference type="CDD" id="cd17574">
    <property type="entry name" value="REC_OmpR"/>
    <property type="match status" value="1"/>
</dbReference>
<feature type="modified residue" description="4-aspartylphosphate" evidence="3">
    <location>
        <position position="52"/>
    </location>
</feature>
<dbReference type="SUPFAM" id="SSF52172">
    <property type="entry name" value="CheY-like"/>
    <property type="match status" value="1"/>
</dbReference>
<dbReference type="GO" id="GO:0043709">
    <property type="term" value="P:cell adhesion involved in single-species biofilm formation"/>
    <property type="evidence" value="ECO:0007669"/>
    <property type="project" value="TreeGrafter"/>
</dbReference>
<dbReference type="GO" id="GO:0000160">
    <property type="term" value="P:phosphorelay signal transduction system"/>
    <property type="evidence" value="ECO:0007669"/>
    <property type="project" value="InterPro"/>
</dbReference>
<dbReference type="GO" id="GO:0052621">
    <property type="term" value="F:diguanylate cyclase activity"/>
    <property type="evidence" value="ECO:0007669"/>
    <property type="project" value="UniProtKB-EC"/>
</dbReference>
<dbReference type="eggNOG" id="COG3706">
    <property type="taxonomic scope" value="Bacteria"/>
</dbReference>
<dbReference type="GO" id="GO:0005886">
    <property type="term" value="C:plasma membrane"/>
    <property type="evidence" value="ECO:0007669"/>
    <property type="project" value="TreeGrafter"/>
</dbReference>
<dbReference type="EC" id="2.7.7.65" evidence="1"/>
<dbReference type="NCBIfam" id="TIGR00254">
    <property type="entry name" value="GGDEF"/>
    <property type="match status" value="1"/>
</dbReference>
<dbReference type="InterPro" id="IPR011006">
    <property type="entry name" value="CheY-like_superfamily"/>
</dbReference>
<evidence type="ECO:0000313" key="7">
    <source>
        <dbReference type="Proteomes" id="UP000006055"/>
    </source>
</evidence>
<dbReference type="KEGG" id="dti:Desti_0289"/>
<comment type="catalytic activity">
    <reaction evidence="2">
        <text>2 GTP = 3',3'-c-di-GMP + 2 diphosphate</text>
        <dbReference type="Rhea" id="RHEA:24898"/>
        <dbReference type="ChEBI" id="CHEBI:33019"/>
        <dbReference type="ChEBI" id="CHEBI:37565"/>
        <dbReference type="ChEBI" id="CHEBI:58805"/>
        <dbReference type="EC" id="2.7.7.65"/>
    </reaction>
</comment>
<dbReference type="SMART" id="SM00448">
    <property type="entry name" value="REC"/>
    <property type="match status" value="1"/>
</dbReference>
<dbReference type="Gene3D" id="3.40.50.2300">
    <property type="match status" value="1"/>
</dbReference>
<dbReference type="CDD" id="cd01949">
    <property type="entry name" value="GGDEF"/>
    <property type="match status" value="1"/>
</dbReference>
<dbReference type="SUPFAM" id="SSF55073">
    <property type="entry name" value="Nucleotide cyclase"/>
    <property type="match status" value="1"/>
</dbReference>
<dbReference type="AlphaFoldDB" id="I4C0D9"/>
<dbReference type="InterPro" id="IPR001789">
    <property type="entry name" value="Sig_transdc_resp-reg_receiver"/>
</dbReference>
<dbReference type="Gene3D" id="6.10.250.690">
    <property type="match status" value="1"/>
</dbReference>
<sequence length="313" mass="35287">MKVLVAEDNRFFRRLVEASLQQWGHEVLGCEDGSQAWDLLMQDAPPRLALLDWEMPKLQGIEICRRLRALKDRPYVYLILLTAKSRKDDIIKGLDSGADDYVTKPFDPVELRVRLRAATRILELQEDLMAACQAAEQRAQEDSLTGLWNHSAILDILRKELDRSARSGGNLGVILADVDYFKRINDSYGHLVGDRVLRSIGRAMRENLRSHDSIGRYGGEEFLVVLPDCCEGDLISLAERLRKAILDDCARDTQKVLRTMSFGCTCVDGKVAMCLDAIVHAADEALYRAKKNGRNRIEVQLVATDSKCLDVIN</sequence>
<dbReference type="OrthoDB" id="9778432at2"/>
<keyword evidence="3" id="KW-0597">Phosphoprotein</keyword>
<dbReference type="InterPro" id="IPR050469">
    <property type="entry name" value="Diguanylate_Cyclase"/>
</dbReference>
<evidence type="ECO:0000256" key="2">
    <source>
        <dbReference type="ARBA" id="ARBA00034247"/>
    </source>
</evidence>
<dbReference type="PANTHER" id="PTHR45138">
    <property type="entry name" value="REGULATORY COMPONENTS OF SENSORY TRANSDUCTION SYSTEM"/>
    <property type="match status" value="1"/>
</dbReference>
<evidence type="ECO:0000259" key="4">
    <source>
        <dbReference type="PROSITE" id="PS50110"/>
    </source>
</evidence>
<evidence type="ECO:0000313" key="6">
    <source>
        <dbReference type="EMBL" id="AFM23030.1"/>
    </source>
</evidence>
<dbReference type="PANTHER" id="PTHR45138:SF9">
    <property type="entry name" value="DIGUANYLATE CYCLASE DGCM-RELATED"/>
    <property type="match status" value="1"/>
</dbReference>
<name>I4C0D9_DESTA</name>
<evidence type="ECO:0000259" key="5">
    <source>
        <dbReference type="PROSITE" id="PS50887"/>
    </source>
</evidence>
<dbReference type="PROSITE" id="PS50887">
    <property type="entry name" value="GGDEF"/>
    <property type="match status" value="1"/>
</dbReference>
<dbReference type="Gene3D" id="3.30.70.270">
    <property type="match status" value="1"/>
</dbReference>
<dbReference type="Pfam" id="PF00072">
    <property type="entry name" value="Response_reg"/>
    <property type="match status" value="1"/>
</dbReference>
<reference evidence="7" key="1">
    <citation type="submission" date="2012-06" db="EMBL/GenBank/DDBJ databases">
        <title>Complete sequence of chromosome of Desulfomonile tiedjei DSM 6799.</title>
        <authorList>
            <person name="Lucas S."/>
            <person name="Copeland A."/>
            <person name="Lapidus A."/>
            <person name="Glavina del Rio T."/>
            <person name="Dalin E."/>
            <person name="Tice H."/>
            <person name="Bruce D."/>
            <person name="Goodwin L."/>
            <person name="Pitluck S."/>
            <person name="Peters L."/>
            <person name="Ovchinnikova G."/>
            <person name="Zeytun A."/>
            <person name="Lu M."/>
            <person name="Kyrpides N."/>
            <person name="Mavromatis K."/>
            <person name="Ivanova N."/>
            <person name="Brettin T."/>
            <person name="Detter J.C."/>
            <person name="Han C."/>
            <person name="Larimer F."/>
            <person name="Land M."/>
            <person name="Hauser L."/>
            <person name="Markowitz V."/>
            <person name="Cheng J.-F."/>
            <person name="Hugenholtz P."/>
            <person name="Woyke T."/>
            <person name="Wu D."/>
            <person name="Spring S."/>
            <person name="Schroeder M."/>
            <person name="Brambilla E."/>
            <person name="Klenk H.-P."/>
            <person name="Eisen J.A."/>
        </authorList>
    </citation>
    <scope>NUCLEOTIDE SEQUENCE [LARGE SCALE GENOMIC DNA]</scope>
    <source>
        <strain evidence="7">ATCC 49306 / DSM 6799 / DCB-1</strain>
    </source>
</reference>
<dbReference type="InterPro" id="IPR000160">
    <property type="entry name" value="GGDEF_dom"/>
</dbReference>
<feature type="domain" description="Response regulatory" evidence="4">
    <location>
        <begin position="2"/>
        <end position="119"/>
    </location>
</feature>
<proteinExistence type="predicted"/>
<accession>I4C0D9</accession>
<protein>
    <recommendedName>
        <fullName evidence="1">diguanylate cyclase</fullName>
        <ecNumber evidence="1">2.7.7.65</ecNumber>
    </recommendedName>
</protein>
<evidence type="ECO:0000256" key="1">
    <source>
        <dbReference type="ARBA" id="ARBA00012528"/>
    </source>
</evidence>
<dbReference type="Proteomes" id="UP000006055">
    <property type="component" value="Chromosome"/>
</dbReference>
<dbReference type="InterPro" id="IPR029787">
    <property type="entry name" value="Nucleotide_cyclase"/>
</dbReference>